<dbReference type="InterPro" id="IPR017853">
    <property type="entry name" value="GH"/>
</dbReference>
<keyword evidence="1" id="KW-0732">Signal</keyword>
<feature type="signal peptide" evidence="1">
    <location>
        <begin position="1"/>
        <end position="22"/>
    </location>
</feature>
<comment type="caution">
    <text evidence="2">The sequence shown here is derived from an EMBL/GenBank/DDBJ whole genome shotgun (WGS) entry which is preliminary data.</text>
</comment>
<proteinExistence type="predicted"/>
<gene>
    <name evidence="2" type="ORF">EV199_0057</name>
</gene>
<evidence type="ECO:0000256" key="1">
    <source>
        <dbReference type="SAM" id="SignalP"/>
    </source>
</evidence>
<keyword evidence="3" id="KW-1185">Reference proteome</keyword>
<protein>
    <submittedName>
        <fullName evidence="2">Alpha-galactosidase</fullName>
    </submittedName>
</protein>
<dbReference type="RefSeq" id="WP_130538691.1">
    <property type="nucleotide sequence ID" value="NZ_CP042431.1"/>
</dbReference>
<dbReference type="Proteomes" id="UP000293874">
    <property type="component" value="Unassembled WGS sequence"/>
</dbReference>
<dbReference type="InterPro" id="IPR013785">
    <property type="entry name" value="Aldolase_TIM"/>
</dbReference>
<dbReference type="AlphaFoldDB" id="A0A4Q7MZ35"/>
<accession>A0A4Q7MZ35</accession>
<organism evidence="2 3">
    <name type="scientific">Pseudobacter ginsenosidimutans</name>
    <dbReference type="NCBI Taxonomy" id="661488"/>
    <lineage>
        <taxon>Bacteria</taxon>
        <taxon>Pseudomonadati</taxon>
        <taxon>Bacteroidota</taxon>
        <taxon>Chitinophagia</taxon>
        <taxon>Chitinophagales</taxon>
        <taxon>Chitinophagaceae</taxon>
        <taxon>Pseudobacter</taxon>
    </lineage>
</organism>
<dbReference type="EMBL" id="SGXA01000001">
    <property type="protein sequence ID" value="RZS74213.1"/>
    <property type="molecule type" value="Genomic_DNA"/>
</dbReference>
<feature type="chain" id="PRO_5020705989" evidence="1">
    <location>
        <begin position="23"/>
        <end position="668"/>
    </location>
</feature>
<reference evidence="2 3" key="1">
    <citation type="submission" date="2019-02" db="EMBL/GenBank/DDBJ databases">
        <title>Genomic Encyclopedia of Type Strains, Phase IV (KMG-IV): sequencing the most valuable type-strain genomes for metagenomic binning, comparative biology and taxonomic classification.</title>
        <authorList>
            <person name="Goeker M."/>
        </authorList>
    </citation>
    <scope>NUCLEOTIDE SEQUENCE [LARGE SCALE GENOMIC DNA]</scope>
    <source>
        <strain evidence="2 3">DSM 18116</strain>
    </source>
</reference>
<dbReference type="Gene3D" id="3.20.20.70">
    <property type="entry name" value="Aldolase class I"/>
    <property type="match status" value="1"/>
</dbReference>
<sequence>MANKRSITWTFCCLFFSVVSEAQQLLEIPIGDNCKIVYKLDKGQYDIFWNGKIIVQDAYASYQADKAGDTRKGGKISYHIGDMKTNLGKTKLYNLQFENDPSMTQLFYVLQGKGQFITQMVIRNAGPVSSVSPLVTDNLNWVQEGDNRALFVPFDNDMWARYNAMPLATAAFNGSELGAVYNADDNKGLVIGSLEQDDWKTGFLLRSGGDNKAVLELRSGFTDSTITHDVIPHGKVLPVDGRVYSPKILISLSEDWRDGMEIFAQQNRKLHARSIANWKRATPMGWNSWGVLKEKIRFDQAIRVVDFFADSLRGFRNADQTLFIDLDAFWDNFTTRGINGDVSRLQEFVAHCKKKGLKPGIYWTPFADWSKSDGKVEGSDYSYVETWTKQNGRMLDIDGGRAMDPTHPATQKRIQHTINKMKALGFEMIKIDFLGHGCQEADRFYDPSVTTGMQAFKKGMQFLDSVLDDKMLVYAAISPNIATARYVHMRRIACDAWSSLDNTEYTLNSTGYGWWQSHLYDFVDADHVVFASEQDGVNRARLASALVTGSLITGDDYSSHGKWTNTARKLLQNKALLQIAANGKSFRPLRGNTGNRGVEQFYRIDGKKLYIALFNYGNADQQISIPAAILNKVSNKYCKELFSGESGPLNPGATLHVPASDARIYEIK</sequence>
<name>A0A4Q7MZ35_9BACT</name>
<evidence type="ECO:0000313" key="3">
    <source>
        <dbReference type="Proteomes" id="UP000293874"/>
    </source>
</evidence>
<dbReference type="OrthoDB" id="1031955at2"/>
<dbReference type="SUPFAM" id="SSF51445">
    <property type="entry name" value="(Trans)glycosidases"/>
    <property type="match status" value="1"/>
</dbReference>
<evidence type="ECO:0000313" key="2">
    <source>
        <dbReference type="EMBL" id="RZS74213.1"/>
    </source>
</evidence>